<dbReference type="PANTHER" id="PTHR11089">
    <property type="entry name" value="GTP-BINDING PROTEIN-RELATED"/>
    <property type="match status" value="1"/>
</dbReference>
<dbReference type="PROSITE" id="PS51721">
    <property type="entry name" value="G_CP"/>
    <property type="match status" value="1"/>
</dbReference>
<evidence type="ECO:0000256" key="7">
    <source>
        <dbReference type="ARBA" id="ARBA00023155"/>
    </source>
</evidence>
<dbReference type="Gene3D" id="1.10.1580.10">
    <property type="match status" value="1"/>
</dbReference>
<evidence type="ECO:0000256" key="10">
    <source>
        <dbReference type="RuleBase" id="RU000682"/>
    </source>
</evidence>
<feature type="region of interest" description="Disordered" evidence="11">
    <location>
        <begin position="937"/>
        <end position="970"/>
    </location>
</feature>
<sequence length="970" mass="110918">MDLGFFYQITISFERYGQNKKSKRVTCAHRYSIQKKVRDHKKKMRKEAKKHPERTKKRSKDFKIPKLAPFKEELLQEAEQAKKKKEEEKELKKHQRILQKQKQQQQRPTTLESLVNDAQKRQIHFAQQHDNDDQEQSADKSAFMQEKSRKIFYKEFKKVVDASDIVIQVLDARDPLGSRCRQVEEGVLTSGKGKKLILLLNKIDLIPRDNLDKWLKYLRNEFPTIAFRSSTQTQRDRLGHINLSVKACNADILKSSNKCIGAATLMNLLSNYCRKNDIKTSITVGIVGFPNVGKSSVINSLKRSQACETGSTPGITKQMQTVKLDKLIKLFDSPGIVLSKETDPASLILKNCVRIETIDNPIPAVELLLRRCNKDQMMLQYNLPDFQDVNEFLSKMAIKMGNFKKGGIADVRLAAQRVLSDWTNGKLTYYTEPPERNEIIHTELVDKMNDEFDIDALLATESEHLNELRNTPLTGIQMASSAMTNMDLEIENDDSEENDDNNVDDMDDTDENSDADDNDEKMTDISSEKQSTTDIDKEPSTTDIDKKPSKTVRFTVQVADRNNKKLSKQKAAELASKHEDDSTRRLINRSNMTRRQEFKKLKKNMKRSGNNNNILMSDTIKKLGFRISDLLSQREILSEKSPSPPETTIRSEIKSERDCSTSLSVPPISPLSPSRTSSSSQTSEASQTSLANGLTSPKPSTNNQIPNFSIACPIPTTSSLLTSSDSFQYSNYESLMRTPSSSSSLLYRHNYQTLLPIVNGTYPWIQTDSILKDRFSVLITKEDDNELSYPNFDEAVCGFYNAQRRIGHPYQNRTPPKRKKPRTSFTRLQIMELEKRFHRQKYLASSERSQLAKNLRMTDAQVKTWFQNRRTKWRRQTAEEREQERQAASRLMLNCQHHDTKTTNTIYESTIQEPAPTVPINDSICLTSSSLNALQNLKPWSSSSNSNSSMTSEEERIKKETKHVPSLTTG</sequence>
<dbReference type="InterPro" id="IPR017970">
    <property type="entry name" value="Homeobox_CS"/>
</dbReference>
<name>A0A8S2IMP6_9BILA</name>
<dbReference type="SUPFAM" id="SSF52540">
    <property type="entry name" value="P-loop containing nucleoside triphosphate hydrolases"/>
    <property type="match status" value="1"/>
</dbReference>
<dbReference type="FunFam" id="3.40.50.300:FF:000493">
    <property type="entry name" value="Guanine nucleotide-binding protein-like 3-like protein"/>
    <property type="match status" value="1"/>
</dbReference>
<evidence type="ECO:0000259" key="13">
    <source>
        <dbReference type="PROSITE" id="PS51721"/>
    </source>
</evidence>
<evidence type="ECO:0000259" key="12">
    <source>
        <dbReference type="PROSITE" id="PS50071"/>
    </source>
</evidence>
<dbReference type="Pfam" id="PF08701">
    <property type="entry name" value="GN3L_Grn1"/>
    <property type="match status" value="1"/>
</dbReference>
<dbReference type="InterPro" id="IPR009057">
    <property type="entry name" value="Homeodomain-like_sf"/>
</dbReference>
<keyword evidence="4" id="KW-0175">Coiled coil</keyword>
<feature type="compositionally biased region" description="Acidic residues" evidence="11">
    <location>
        <begin position="492"/>
        <end position="519"/>
    </location>
</feature>
<evidence type="ECO:0000256" key="1">
    <source>
        <dbReference type="ARBA" id="ARBA00004123"/>
    </source>
</evidence>
<comment type="subcellular location">
    <subcellularLocation>
        <location evidence="1 9 10">Nucleus</location>
    </subcellularLocation>
</comment>
<dbReference type="FunFam" id="1.10.10.60:FF:000040">
    <property type="entry name" value="T-cell leukemia homeobox protein 3"/>
    <property type="match status" value="1"/>
</dbReference>
<dbReference type="InterPro" id="IPR050755">
    <property type="entry name" value="TRAFAC_YlqF/YawG_RiboMat"/>
</dbReference>
<feature type="compositionally biased region" description="Basic and acidic residues" evidence="11">
    <location>
        <begin position="78"/>
        <end position="91"/>
    </location>
</feature>
<keyword evidence="6" id="KW-0342">GTP-binding</keyword>
<keyword evidence="2" id="KW-0217">Developmental protein</keyword>
<evidence type="ECO:0000313" key="16">
    <source>
        <dbReference type="Proteomes" id="UP000682733"/>
    </source>
</evidence>
<feature type="compositionally biased region" description="Basic and acidic residues" evidence="11">
    <location>
        <begin position="534"/>
        <end position="548"/>
    </location>
</feature>
<dbReference type="GO" id="GO:0000981">
    <property type="term" value="F:DNA-binding transcription factor activity, RNA polymerase II-specific"/>
    <property type="evidence" value="ECO:0007669"/>
    <property type="project" value="InterPro"/>
</dbReference>
<proteinExistence type="predicted"/>
<dbReference type="InterPro" id="IPR006073">
    <property type="entry name" value="GTP-bd"/>
</dbReference>
<keyword evidence="8 9" id="KW-0539">Nucleus</keyword>
<organism evidence="15 16">
    <name type="scientific">Didymodactylos carnosus</name>
    <dbReference type="NCBI Taxonomy" id="1234261"/>
    <lineage>
        <taxon>Eukaryota</taxon>
        <taxon>Metazoa</taxon>
        <taxon>Spiralia</taxon>
        <taxon>Gnathifera</taxon>
        <taxon>Rotifera</taxon>
        <taxon>Eurotatoria</taxon>
        <taxon>Bdelloidea</taxon>
        <taxon>Philodinida</taxon>
        <taxon>Philodinidae</taxon>
        <taxon>Didymodactylos</taxon>
    </lineage>
</organism>
<dbReference type="Proteomes" id="UP000677228">
    <property type="component" value="Unassembled WGS sequence"/>
</dbReference>
<feature type="domain" description="Homeobox" evidence="12">
    <location>
        <begin position="816"/>
        <end position="876"/>
    </location>
</feature>
<evidence type="ECO:0000313" key="15">
    <source>
        <dbReference type="EMBL" id="CAF3763225.1"/>
    </source>
</evidence>
<feature type="region of interest" description="Disordered" evidence="11">
    <location>
        <begin position="78"/>
        <end position="111"/>
    </location>
</feature>
<evidence type="ECO:0000256" key="2">
    <source>
        <dbReference type="ARBA" id="ARBA00022473"/>
    </source>
</evidence>
<accession>A0A8S2IMP6</accession>
<evidence type="ECO:0000256" key="11">
    <source>
        <dbReference type="SAM" id="MobiDB-lite"/>
    </source>
</evidence>
<dbReference type="GO" id="GO:0003677">
    <property type="term" value="F:DNA binding"/>
    <property type="evidence" value="ECO:0007669"/>
    <property type="project" value="UniProtKB-UniRule"/>
</dbReference>
<dbReference type="PANTHER" id="PTHR11089:SF30">
    <property type="entry name" value="GUANINE NUCLEOTIDE-BINDING PROTEIN-LIKE 3 HOMOLOG"/>
    <property type="match status" value="1"/>
</dbReference>
<evidence type="ECO:0000256" key="8">
    <source>
        <dbReference type="ARBA" id="ARBA00023242"/>
    </source>
</evidence>
<evidence type="ECO:0000313" key="14">
    <source>
        <dbReference type="EMBL" id="CAF0993352.1"/>
    </source>
</evidence>
<dbReference type="PROSITE" id="PS50071">
    <property type="entry name" value="HOMEOBOX_2"/>
    <property type="match status" value="1"/>
</dbReference>
<feature type="region of interest" description="Disordered" evidence="11">
    <location>
        <begin position="35"/>
        <end position="63"/>
    </location>
</feature>
<dbReference type="PROSITE" id="PS00027">
    <property type="entry name" value="HOMEOBOX_1"/>
    <property type="match status" value="1"/>
</dbReference>
<feature type="compositionally biased region" description="Basic and acidic residues" evidence="11">
    <location>
        <begin position="649"/>
        <end position="659"/>
    </location>
</feature>
<feature type="region of interest" description="Disordered" evidence="11">
    <location>
        <begin position="636"/>
        <end position="702"/>
    </location>
</feature>
<keyword evidence="5 9" id="KW-0238">DNA-binding</keyword>
<dbReference type="Pfam" id="PF00046">
    <property type="entry name" value="Homeodomain"/>
    <property type="match status" value="1"/>
</dbReference>
<dbReference type="InterPro" id="IPR030378">
    <property type="entry name" value="G_CP_dom"/>
</dbReference>
<feature type="compositionally biased region" description="Low complexity" evidence="11">
    <location>
        <begin position="660"/>
        <end position="691"/>
    </location>
</feature>
<feature type="domain" description="CP-type G" evidence="13">
    <location>
        <begin position="153"/>
        <end position="339"/>
    </location>
</feature>
<feature type="compositionally biased region" description="Basic residues" evidence="11">
    <location>
        <begin position="35"/>
        <end position="60"/>
    </location>
</feature>
<dbReference type="GO" id="GO:0005525">
    <property type="term" value="F:GTP binding"/>
    <property type="evidence" value="ECO:0007669"/>
    <property type="project" value="UniProtKB-KW"/>
</dbReference>
<dbReference type="AlphaFoldDB" id="A0A8S2IMP6"/>
<dbReference type="SUPFAM" id="SSF46689">
    <property type="entry name" value="Homeodomain-like"/>
    <property type="match status" value="1"/>
</dbReference>
<feature type="region of interest" description="Disordered" evidence="11">
    <location>
        <begin position="492"/>
        <end position="582"/>
    </location>
</feature>
<dbReference type="GO" id="GO:0005730">
    <property type="term" value="C:nucleolus"/>
    <property type="evidence" value="ECO:0007669"/>
    <property type="project" value="UniProtKB-ARBA"/>
</dbReference>
<keyword evidence="7 9" id="KW-0371">Homeobox</keyword>
<reference evidence="15" key="1">
    <citation type="submission" date="2021-02" db="EMBL/GenBank/DDBJ databases">
        <authorList>
            <person name="Nowell W R."/>
        </authorList>
    </citation>
    <scope>NUCLEOTIDE SEQUENCE</scope>
</reference>
<dbReference type="InterPro" id="IPR001356">
    <property type="entry name" value="HD"/>
</dbReference>
<dbReference type="FunFam" id="1.10.1580.10:FF:000002">
    <property type="entry name" value="Guanine nucleotide-binding protein-like 3 (nucleolar)-like"/>
    <property type="match status" value="1"/>
</dbReference>
<dbReference type="Gene3D" id="3.40.50.300">
    <property type="entry name" value="P-loop containing nucleotide triphosphate hydrolases"/>
    <property type="match status" value="1"/>
</dbReference>
<keyword evidence="3" id="KW-0547">Nucleotide-binding</keyword>
<evidence type="ECO:0000256" key="5">
    <source>
        <dbReference type="ARBA" id="ARBA00023125"/>
    </source>
</evidence>
<dbReference type="Gene3D" id="1.10.10.60">
    <property type="entry name" value="Homeodomain-like"/>
    <property type="match status" value="1"/>
</dbReference>
<dbReference type="EMBL" id="CAJNOK010006096">
    <property type="protein sequence ID" value="CAF0993352.1"/>
    <property type="molecule type" value="Genomic_DNA"/>
</dbReference>
<dbReference type="PRINTS" id="PR00326">
    <property type="entry name" value="GTP1OBG"/>
</dbReference>
<dbReference type="EMBL" id="CAJOBA010006103">
    <property type="protein sequence ID" value="CAF3763225.1"/>
    <property type="molecule type" value="Genomic_DNA"/>
</dbReference>
<feature type="compositionally biased region" description="Polar residues" evidence="11">
    <location>
        <begin position="692"/>
        <end position="702"/>
    </location>
</feature>
<dbReference type="Pfam" id="PF01926">
    <property type="entry name" value="MMR_HSR1"/>
    <property type="match status" value="1"/>
</dbReference>
<evidence type="ECO:0000256" key="6">
    <source>
        <dbReference type="ARBA" id="ARBA00023134"/>
    </source>
</evidence>
<dbReference type="InterPro" id="IPR027417">
    <property type="entry name" value="P-loop_NTPase"/>
</dbReference>
<evidence type="ECO:0000256" key="9">
    <source>
        <dbReference type="PROSITE-ProRule" id="PRU00108"/>
    </source>
</evidence>
<comment type="caution">
    <text evidence="15">The sequence shown here is derived from an EMBL/GenBank/DDBJ whole genome shotgun (WGS) entry which is preliminary data.</text>
</comment>
<evidence type="ECO:0000256" key="3">
    <source>
        <dbReference type="ARBA" id="ARBA00022741"/>
    </source>
</evidence>
<dbReference type="Proteomes" id="UP000682733">
    <property type="component" value="Unassembled WGS sequence"/>
</dbReference>
<feature type="DNA-binding region" description="Homeobox" evidence="9">
    <location>
        <begin position="818"/>
        <end position="877"/>
    </location>
</feature>
<dbReference type="CDD" id="cd04178">
    <property type="entry name" value="Nucleostemin_like"/>
    <property type="match status" value="1"/>
</dbReference>
<gene>
    <name evidence="14" type="ORF">OVA965_LOCUS14186</name>
    <name evidence="15" type="ORF">TMI583_LOCUS14189</name>
</gene>
<dbReference type="CDD" id="cd00086">
    <property type="entry name" value="homeodomain"/>
    <property type="match status" value="1"/>
</dbReference>
<dbReference type="InterPro" id="IPR014813">
    <property type="entry name" value="Gnl3_N_dom"/>
</dbReference>
<dbReference type="SMART" id="SM00389">
    <property type="entry name" value="HOX"/>
    <property type="match status" value="1"/>
</dbReference>
<protein>
    <submittedName>
        <fullName evidence="15">Uncharacterized protein</fullName>
    </submittedName>
</protein>
<evidence type="ECO:0000256" key="4">
    <source>
        <dbReference type="ARBA" id="ARBA00023054"/>
    </source>
</evidence>
<dbReference type="InterPro" id="IPR023179">
    <property type="entry name" value="GTP-bd_ortho_bundle_sf"/>
</dbReference>